<dbReference type="AlphaFoldDB" id="A0A075UTK5"/>
<reference evidence="6 7" key="1">
    <citation type="journal article" date="2014" name="J. Biotechnol.">
        <title>Complete genome sequence of the actinobacterium Amycolatopsis japonica MG417-CF17(T) (=DSM 44213T) producing (S,S)-N,N'-ethylenediaminedisuccinic acid.</title>
        <authorList>
            <person name="Stegmann E."/>
            <person name="Albersmeier A."/>
            <person name="Spohn M."/>
            <person name="Gert H."/>
            <person name="Weber T."/>
            <person name="Wohlleben W."/>
            <person name="Kalinowski J."/>
            <person name="Ruckert C."/>
        </authorList>
    </citation>
    <scope>NUCLEOTIDE SEQUENCE [LARGE SCALE GENOMIC DNA]</scope>
    <source>
        <strain evidence="7">MG417-CF17 (DSM 44213)</strain>
    </source>
</reference>
<dbReference type="Gene3D" id="3.30.470.20">
    <property type="entry name" value="ATP-grasp fold, B domain"/>
    <property type="match status" value="1"/>
</dbReference>
<keyword evidence="3 4" id="KW-0067">ATP-binding</keyword>
<evidence type="ECO:0000256" key="4">
    <source>
        <dbReference type="PROSITE-ProRule" id="PRU00409"/>
    </source>
</evidence>
<dbReference type="GO" id="GO:0005524">
    <property type="term" value="F:ATP binding"/>
    <property type="evidence" value="ECO:0007669"/>
    <property type="project" value="UniProtKB-UniRule"/>
</dbReference>
<dbReference type="eggNOG" id="COG0458">
    <property type="taxonomic scope" value="Bacteria"/>
</dbReference>
<dbReference type="RefSeq" id="WP_038515161.1">
    <property type="nucleotide sequence ID" value="NZ_CP008953.1"/>
</dbReference>
<organism evidence="6 7">
    <name type="scientific">Amycolatopsis japonica</name>
    <dbReference type="NCBI Taxonomy" id="208439"/>
    <lineage>
        <taxon>Bacteria</taxon>
        <taxon>Bacillati</taxon>
        <taxon>Actinomycetota</taxon>
        <taxon>Actinomycetes</taxon>
        <taxon>Pseudonocardiales</taxon>
        <taxon>Pseudonocardiaceae</taxon>
        <taxon>Amycolatopsis</taxon>
        <taxon>Amycolatopsis japonica group</taxon>
    </lineage>
</organism>
<dbReference type="PANTHER" id="PTHR43585">
    <property type="entry name" value="FUMIPYRROLE BIOSYNTHESIS PROTEIN C"/>
    <property type="match status" value="1"/>
</dbReference>
<dbReference type="SUPFAM" id="SSF56059">
    <property type="entry name" value="Glutathione synthetase ATP-binding domain-like"/>
    <property type="match status" value="1"/>
</dbReference>
<feature type="domain" description="ATP-grasp" evidence="5">
    <location>
        <begin position="113"/>
        <end position="328"/>
    </location>
</feature>
<sequence length="432" mass="48688">MTTSSRPPEEKNIFVIGLDDANDEVLRRIPGADRYRFHALLSPEELQHGEIPIVELVEKAEAHLDAFSEPIDAIVSYWDFPSSTMVAMLCEKYGLPGVSLEAVLKCEHKYWSRLEQAKVIDEVPSFGIVDLDEDDPRPPEGVDYPMWLKPVKSFSSELAFHVADDDEFDKAVAEIRAGVDRVGKPFERVLATVDLPEEVANAGGAACLAEGELNGVQAATEGYVYKGQVTVYGVLDSINYPDSTSFLRHQYPSQLPVDAVERMKEISVRVMEQIGFDNATFSIEFFCHPESGQACLLEINPRHSQSHAELFEYVDGVANHQIMVRLGLGQDPGARRNRGDYRIAGKWYYRRFRDALVTRVPTRAEIADLEAEIPGVKIELVAEKDTRLSDLPEQDSYSYELAHIFVAAQTEREMESKYRRCTEALRFDFEEG</sequence>
<dbReference type="InterPro" id="IPR011761">
    <property type="entry name" value="ATP-grasp"/>
</dbReference>
<dbReference type="InterPro" id="IPR052032">
    <property type="entry name" value="ATP-dep_AA_Ligase"/>
</dbReference>
<evidence type="ECO:0000313" key="7">
    <source>
        <dbReference type="Proteomes" id="UP000028492"/>
    </source>
</evidence>
<evidence type="ECO:0000256" key="3">
    <source>
        <dbReference type="ARBA" id="ARBA00022840"/>
    </source>
</evidence>
<keyword evidence="1" id="KW-0436">Ligase</keyword>
<dbReference type="PANTHER" id="PTHR43585:SF2">
    <property type="entry name" value="ATP-GRASP ENZYME FSQD"/>
    <property type="match status" value="1"/>
</dbReference>
<dbReference type="GO" id="GO:0016874">
    <property type="term" value="F:ligase activity"/>
    <property type="evidence" value="ECO:0007669"/>
    <property type="project" value="UniProtKB-KW"/>
</dbReference>
<dbReference type="Proteomes" id="UP000028492">
    <property type="component" value="Chromosome"/>
</dbReference>
<dbReference type="HOGENOM" id="CLU_051999_0_0_11"/>
<dbReference type="Pfam" id="PF13535">
    <property type="entry name" value="ATP-grasp_4"/>
    <property type="match status" value="1"/>
</dbReference>
<name>A0A075UTK5_9PSEU</name>
<dbReference type="PROSITE" id="PS50975">
    <property type="entry name" value="ATP_GRASP"/>
    <property type="match status" value="1"/>
</dbReference>
<proteinExistence type="predicted"/>
<protein>
    <recommendedName>
        <fullName evidence="5">ATP-grasp domain-containing protein</fullName>
    </recommendedName>
</protein>
<accession>A0A075UTK5</accession>
<evidence type="ECO:0000256" key="2">
    <source>
        <dbReference type="ARBA" id="ARBA00022741"/>
    </source>
</evidence>
<evidence type="ECO:0000256" key="1">
    <source>
        <dbReference type="ARBA" id="ARBA00022598"/>
    </source>
</evidence>
<keyword evidence="2 4" id="KW-0547">Nucleotide-binding</keyword>
<evidence type="ECO:0000259" key="5">
    <source>
        <dbReference type="PROSITE" id="PS50975"/>
    </source>
</evidence>
<dbReference type="KEGG" id="aja:AJAP_23345"/>
<dbReference type="GO" id="GO:0046872">
    <property type="term" value="F:metal ion binding"/>
    <property type="evidence" value="ECO:0007669"/>
    <property type="project" value="InterPro"/>
</dbReference>
<keyword evidence="7" id="KW-1185">Reference proteome</keyword>
<dbReference type="EMBL" id="CP008953">
    <property type="protein sequence ID" value="AIG77522.1"/>
    <property type="molecule type" value="Genomic_DNA"/>
</dbReference>
<dbReference type="STRING" id="208439.AJAP_23345"/>
<evidence type="ECO:0000313" key="6">
    <source>
        <dbReference type="EMBL" id="AIG77522.1"/>
    </source>
</evidence>
<gene>
    <name evidence="6" type="ORF">AJAP_23345</name>
</gene>